<name>A0ACD0NZ87_9BASI</name>
<protein>
    <submittedName>
        <fullName evidence="1">Uncharacterized protein</fullName>
    </submittedName>
</protein>
<evidence type="ECO:0000313" key="1">
    <source>
        <dbReference type="EMBL" id="PWN51134.1"/>
    </source>
</evidence>
<sequence>MIDTYPSPGSLLCERSSASIPSTHGLDDKLLSRLVPNPGSPRESALLKRLRAIRRQSSQAYTPRHGRFISNEPDLALSGITTGGLTELFWKGPVLTWSRGSALLRSFTFQENVKQAFWTWLDVASSDSPVPPPCGPRAAPKQTTGSRNHDRLQLEPRSLLLPGDNPFSQAQRQMKGSNGPGSSYTARPENHRRDLERALCVFLEKELYILFPHHGDEHTLQISFKLARAFPMPVGLLVQRQEEPEDLKIASGSKSLPPMDVADGRTPRTPGVTTSSFSYRTTQAAQRPASPGLQALLEEEEGEEDEEDEPLPMAFHLRRPLDDFGGFSRVARISTAVDEKEVSPLARSQTLLHGSPSPFSEVGESIVYVSDCTGSNPLPILVSASCSRRSVRIFSYAQKPCEIPTTVVGASAPKPEGVLSNESIIHEAVEDDEGLPRLARDSQASDLHADPRLKSRAQTQTQTQTQTHTHSQSQILPPHSQNQSQSLGQTQSQNQTAAVGSSSLYNSSTVGNSSSIAIGKGRPSTRKSARLELERRSSSFGPNFGRDASGRSRRLSAIHGGGDLRVVSRVDDPASSQSSQFRDHPDDLAQMVEGLARQSQQQHQDPRLEEAGNVSARVAGAATSSRNRRSSHVLRTPYVAPPRTNPRQPGTANRPRPSISMSRPEMSVDGAELDHAGAGLNGNGVGQRTDGEGEASQKKLRKDPGTNEDAGELSDIESFARSFASVALLEEIQVEAIENQQQAQDVSVFFLPGDDREDPLLYISVPAAGIALCRQISRRTFEFKPGKFRSELATQIPAPHRADSEFKATCCIQVMATSLERPDILVVKRDDSFALHIGPVGPCSAVLELGTREKVLGLETKAAVGLGMSASHLSKDMSMENVALFVDEVALRLGNSRGSKLTVEEKRSGREFELCLDLKPRCRLTAHVLKALELVLSAKAGSQLRSEWIKNRFGIASAPRPVRDDASRLDMEGDWKVLKALLCGEPQAQWVASSSEPWEALLCSASHLAGDMDPLMSRFALKSNLPRSKPRTKGAASNSDKLLRDEDMIKVIQILHLLTQDARLDKSSCRDRILPLASLLVKLSLQLGQSGIADYWMRLCPDAALENLTLVPETRTQAPAAAGTILVASDLHQILRANLRGKRKACTLKEFLSTSDPTPTETELRSLCKLTGQVLDVYGAMSESASDQRTGSLPQRDRNARRAVEKMVEVGLGTSEIGRLPMGVCLPLIEAIRSCQLSPPLDWPASAYLLIERVDLSRQVEPSLNEHSTDLSHRTDPKLMKTAPKGEPLDPLCAQLFSKDHRLDDVVKMLQTRRINTVRILDYEDEPGPAVKEEQNRILYASAERVKATTVGRGMLLMASKPFSVTRKWQTPRICLSAKVVPKGPVIWNETKIDAPDMEWPEFHNGVASALEISVSGDTGIDSDWIFSHNTEESGPRHAGFLLGLGLGGHLGSLRRVHAFKYLTPRQNLITVGLLLGLATSCVGTADPAARQILTIQVAAFLPEGSAPLNMSTLTQTAGLMGMGILFLGSNHRWTAEKMLQEISARQLYARDIQTPHREAYSLSAGLALGLVMLGRGRKEGGMDSVPDRRIVEELESLTNGPYPGYLEGLDEEDDDLFDVNMTSTPATIALGLIFLRSNRSDIVSSVLALPGSEEELDSIRPDALLVKVLARQLILFDSIRPTQEWIESTLPDFVRRQRRQRRKLGEAVDLAWINMVAGACFAMALKFAGSQDREAKECLLLQLRSFQKEAKAKALTYFLKIRQSALRASLNLLYISVSMVLSGSGDLELLKVLRLAHGQADASHNYGSHMAIHMSLGLLFLGGGRFSLGTSDSAIAFMIISFFPRFPINNSDNRSHLQALRHLWYLAVEPRLLIAKDVDTREVCYLPVEVSLYAKTMSEGAKVGVKEEKAKGQREGEKLELFSPALLPDFERIRSIRTKSPRYWPTSLEVSESIQHSRALVCTRVINVKRRNGYLSYSIDPKGNRSVLSRCRGDGDEEGGDEVADLDLDFGSSKVLGPERGEALKGLVCKVSGGADETGARGDDGKDEEGEEEGVFVDWFCTPSVGYRQEEERSEILRSLCSIGLMECLGSDKPKALLGTYIELFNRSLDLEAEFKGGPGRRWDSGLFWKEVEHLERFYREDFDRLFNGPSTSDDARGARKRPRETLIQREILTKVRNELGNLSRVGFVSDPGVRRSFQVYLEQAAREDLGRLLEVEGCGTSSGSGQGGGVGNEHEREEREGEGGRERKEKARKLFLVLNLCNPPDPAGLCFIRNRISGIKEMVTKNLAAAEEDSQDGPGSSVRDVVTLILGMEMGEWIDANDGGKGKESSGNGLYGWRETLLEEILSCAGL</sequence>
<gene>
    <name evidence="1" type="ORF">IE53DRAFT_368325</name>
</gene>
<keyword evidence="2" id="KW-1185">Reference proteome</keyword>
<reference evidence="1 2" key="1">
    <citation type="journal article" date="2018" name="Mol. Biol. Evol.">
        <title>Broad Genomic Sampling Reveals a Smut Pathogenic Ancestry of the Fungal Clade Ustilaginomycotina.</title>
        <authorList>
            <person name="Kijpornyongpan T."/>
            <person name="Mondo S.J."/>
            <person name="Barry K."/>
            <person name="Sandor L."/>
            <person name="Lee J."/>
            <person name="Lipzen A."/>
            <person name="Pangilinan J."/>
            <person name="LaButti K."/>
            <person name="Hainaut M."/>
            <person name="Henrissat B."/>
            <person name="Grigoriev I.V."/>
            <person name="Spatafora J.W."/>
            <person name="Aime M.C."/>
        </authorList>
    </citation>
    <scope>NUCLEOTIDE SEQUENCE [LARGE SCALE GENOMIC DNA]</scope>
    <source>
        <strain evidence="1 2">SA 807</strain>
    </source>
</reference>
<organism evidence="1 2">
    <name type="scientific">Violaceomyces palustris</name>
    <dbReference type="NCBI Taxonomy" id="1673888"/>
    <lineage>
        <taxon>Eukaryota</taxon>
        <taxon>Fungi</taxon>
        <taxon>Dikarya</taxon>
        <taxon>Basidiomycota</taxon>
        <taxon>Ustilaginomycotina</taxon>
        <taxon>Ustilaginomycetes</taxon>
        <taxon>Violaceomycetales</taxon>
        <taxon>Violaceomycetaceae</taxon>
        <taxon>Violaceomyces</taxon>
    </lineage>
</organism>
<dbReference type="EMBL" id="KZ819868">
    <property type="protein sequence ID" value="PWN51134.1"/>
    <property type="molecule type" value="Genomic_DNA"/>
</dbReference>
<dbReference type="Proteomes" id="UP000245626">
    <property type="component" value="Unassembled WGS sequence"/>
</dbReference>
<proteinExistence type="predicted"/>
<accession>A0ACD0NZ87</accession>
<evidence type="ECO:0000313" key="2">
    <source>
        <dbReference type="Proteomes" id="UP000245626"/>
    </source>
</evidence>